<comment type="caution">
    <text evidence="1">The sequence shown here is derived from an EMBL/GenBank/DDBJ whole genome shotgun (WGS) entry which is preliminary data.</text>
</comment>
<gene>
    <name evidence="1" type="ORF">PGIGA_G00082500</name>
</gene>
<dbReference type="EMBL" id="CM040470">
    <property type="protein sequence ID" value="MCI4388166.1"/>
    <property type="molecule type" value="Genomic_DNA"/>
</dbReference>
<keyword evidence="2" id="KW-1185">Reference proteome</keyword>
<dbReference type="Proteomes" id="UP000829447">
    <property type="component" value="Linkage Group LG17"/>
</dbReference>
<sequence length="418" mass="47536">MKLRLQYGRRASHEFRRELTPRESAGMPTELSSQGGTGLSFTLQPELVMSPGTSNTVENTDGRISICSSLTGEESSTGSASRRLRHTGHSHSHSHSRSRSHTHAEAEADCSHPDLEVGEPSASFSELRYLFCWVQKSLPFIIILCSKLILQHALGLAVGVGLFTTFLYVNKNIQAQVFLQDRRSKLQCFWLLSFLMASSLLFYYTFEMESLYYCLILINPHVEPMDFWEVLWTVGVTSFIVKFLFMGLKCLILLLPACVMVYRRRGQWYMFIEELGQFYQVIAPVPPWFHYLLRSQEVDGSVGVTLDILLALLYIILKLLELYSQWGSLQNTVQTFLSYEVNGAPATQSQCSGAGDLCLICLSKFKQPRVLLCQHIFCEECIVLWFNQEKTCPLCHTTITDRVHKWKGGATSAYLQIY</sequence>
<reference evidence="1 2" key="1">
    <citation type="journal article" date="2022" name="bioRxiv">
        <title>An ancient truncated duplication of the anti-Mullerian hormone receptor type 2 gene is a potential conserved master sex determinant in the Pangasiidae catfish family.</title>
        <authorList>
            <person name="Wen M."/>
            <person name="Pan Q."/>
            <person name="Jouanno E."/>
            <person name="Montfort J."/>
            <person name="Zahm M."/>
            <person name="Cabau C."/>
            <person name="Klopp C."/>
            <person name="Iampietro C."/>
            <person name="Roques C."/>
            <person name="Bouchez O."/>
            <person name="Castinel A."/>
            <person name="Donnadieu C."/>
            <person name="Parrinello H."/>
            <person name="Poncet C."/>
            <person name="Belmonte E."/>
            <person name="Gautier V."/>
            <person name="Avarre J.-C."/>
            <person name="Dugue R."/>
            <person name="Gustiano R."/>
            <person name="Ha T.T.T."/>
            <person name="Campet M."/>
            <person name="Sriphairoj K."/>
            <person name="Ribolli J."/>
            <person name="de Almeida F.L."/>
            <person name="Desvignes T."/>
            <person name="Postlethwait J.H."/>
            <person name="Bucao C.F."/>
            <person name="Robinson-Rechavi M."/>
            <person name="Bobe J."/>
            <person name="Herpin A."/>
            <person name="Guiguen Y."/>
        </authorList>
    </citation>
    <scope>NUCLEOTIDE SEQUENCE [LARGE SCALE GENOMIC DNA]</scope>
    <source>
        <strain evidence="1">YG-Dec2019</strain>
    </source>
</reference>
<evidence type="ECO:0000313" key="1">
    <source>
        <dbReference type="EMBL" id="MCI4388166.1"/>
    </source>
</evidence>
<evidence type="ECO:0000313" key="2">
    <source>
        <dbReference type="Proteomes" id="UP000829447"/>
    </source>
</evidence>
<protein>
    <submittedName>
        <fullName evidence="1">Uncharacterized protein</fullName>
    </submittedName>
</protein>
<name>A0ACC5XA84_PANGG</name>
<proteinExistence type="predicted"/>
<organism evidence="1 2">
    <name type="scientific">Pangasianodon gigas</name>
    <name type="common">Mekong giant catfish</name>
    <name type="synonym">Pangasius gigas</name>
    <dbReference type="NCBI Taxonomy" id="30993"/>
    <lineage>
        <taxon>Eukaryota</taxon>
        <taxon>Metazoa</taxon>
        <taxon>Chordata</taxon>
        <taxon>Craniata</taxon>
        <taxon>Vertebrata</taxon>
        <taxon>Euteleostomi</taxon>
        <taxon>Actinopterygii</taxon>
        <taxon>Neopterygii</taxon>
        <taxon>Teleostei</taxon>
        <taxon>Ostariophysi</taxon>
        <taxon>Siluriformes</taxon>
        <taxon>Pangasiidae</taxon>
        <taxon>Pangasianodon</taxon>
    </lineage>
</organism>
<accession>A0ACC5XA84</accession>